<dbReference type="PRINTS" id="PR00410">
    <property type="entry name" value="PHEHYDRXLASE"/>
</dbReference>
<accession>A0ABV9NIB9</accession>
<evidence type="ECO:0000256" key="8">
    <source>
        <dbReference type="ARBA" id="ARBA00023014"/>
    </source>
</evidence>
<evidence type="ECO:0000256" key="2">
    <source>
        <dbReference type="ARBA" id="ARBA00022630"/>
    </source>
</evidence>
<dbReference type="InterPro" id="IPR050415">
    <property type="entry name" value="MRET"/>
</dbReference>
<dbReference type="Gene3D" id="3.10.20.30">
    <property type="match status" value="1"/>
</dbReference>
<dbReference type="InterPro" id="IPR008333">
    <property type="entry name" value="Cbr1-like_FAD-bd_dom"/>
</dbReference>
<dbReference type="Pfam" id="PF00970">
    <property type="entry name" value="FAD_binding_6"/>
    <property type="match status" value="1"/>
</dbReference>
<dbReference type="SUPFAM" id="SSF54292">
    <property type="entry name" value="2Fe-2S ferredoxin-like"/>
    <property type="match status" value="1"/>
</dbReference>
<dbReference type="InterPro" id="IPR001433">
    <property type="entry name" value="OxRdtase_FAD/NAD-bd"/>
</dbReference>
<dbReference type="CDD" id="cd06216">
    <property type="entry name" value="FNR_iron_sulfur_binding_2"/>
    <property type="match status" value="1"/>
</dbReference>
<dbReference type="PROSITE" id="PS51384">
    <property type="entry name" value="FAD_FR"/>
    <property type="match status" value="1"/>
</dbReference>
<dbReference type="PANTHER" id="PTHR47354">
    <property type="entry name" value="NADH OXIDOREDUCTASE HCR"/>
    <property type="match status" value="1"/>
</dbReference>
<evidence type="ECO:0000313" key="11">
    <source>
        <dbReference type="EMBL" id="MFC4726956.1"/>
    </source>
</evidence>
<dbReference type="CDD" id="cd00207">
    <property type="entry name" value="fer2"/>
    <property type="match status" value="1"/>
</dbReference>
<dbReference type="RefSeq" id="WP_377002927.1">
    <property type="nucleotide sequence ID" value="NZ_JBHSGG010000002.1"/>
</dbReference>
<dbReference type="InterPro" id="IPR017938">
    <property type="entry name" value="Riboflavin_synthase-like_b-brl"/>
</dbReference>
<dbReference type="EMBL" id="JBHSGG010000002">
    <property type="protein sequence ID" value="MFC4726956.1"/>
    <property type="molecule type" value="Genomic_DNA"/>
</dbReference>
<evidence type="ECO:0000313" key="12">
    <source>
        <dbReference type="Proteomes" id="UP001595892"/>
    </source>
</evidence>
<sequence length="365" mass="39100">MSAVLQTRSPGRLRRLARSPLLRPFNDPVAIEGALQWLNPLWSLGQVRARVLEVVEETPDVRTFVLAPNRHWRGAEAGQHVLVGMEVDGRRCQRAFSLSAPAARGGPLRLTVKRQPDAGVTAWMQAHLRPGAVVALSQAQGGFVLPAAAPPRLLMIGAGSGITPLRAMLLALRARGYDGDVVLLQACRDEADAIFGAELDALAAQWPALTLLRHRSADAGRLDAAALAARVPDFAARTTFLCGPAAMMAWVEASYAEAGAQALLHRERFGLPPRPRAADDAEMQVRCTASERLFTSAGDTPLLLAAEAGGLQPRHGCRIGICMSCQCRKRSGTVENLLTGRVSSAPDELIQLCISAARSDLELEL</sequence>
<comment type="caution">
    <text evidence="11">The sequence shown here is derived from an EMBL/GenBank/DDBJ whole genome shotgun (WGS) entry which is preliminary data.</text>
</comment>
<evidence type="ECO:0000256" key="3">
    <source>
        <dbReference type="ARBA" id="ARBA00022714"/>
    </source>
</evidence>
<keyword evidence="4" id="KW-0479">Metal-binding</keyword>
<dbReference type="InterPro" id="IPR039261">
    <property type="entry name" value="FNR_nucleotide-bd"/>
</dbReference>
<gene>
    <name evidence="11" type="ORF">ACFO3Q_02025</name>
</gene>
<keyword evidence="7" id="KW-0408">Iron</keyword>
<evidence type="ECO:0000259" key="10">
    <source>
        <dbReference type="PROSITE" id="PS51384"/>
    </source>
</evidence>
<evidence type="ECO:0000256" key="7">
    <source>
        <dbReference type="ARBA" id="ARBA00023004"/>
    </source>
</evidence>
<dbReference type="Gene3D" id="3.40.50.80">
    <property type="entry name" value="Nucleotide-binding domain of ferredoxin-NADP reductase (FNR) module"/>
    <property type="match status" value="1"/>
</dbReference>
<keyword evidence="12" id="KW-1185">Reference proteome</keyword>
<dbReference type="InterPro" id="IPR036010">
    <property type="entry name" value="2Fe-2S_ferredoxin-like_sf"/>
</dbReference>
<dbReference type="SUPFAM" id="SSF52343">
    <property type="entry name" value="Ferredoxin reductase-like, C-terminal NADP-linked domain"/>
    <property type="match status" value="1"/>
</dbReference>
<evidence type="ECO:0000256" key="6">
    <source>
        <dbReference type="ARBA" id="ARBA00023002"/>
    </source>
</evidence>
<keyword evidence="6" id="KW-0560">Oxidoreductase</keyword>
<dbReference type="SUPFAM" id="SSF63380">
    <property type="entry name" value="Riboflavin synthase domain-like"/>
    <property type="match status" value="1"/>
</dbReference>
<name>A0ABV9NIB9_9GAMM</name>
<keyword evidence="3" id="KW-0001">2Fe-2S</keyword>
<evidence type="ECO:0000256" key="4">
    <source>
        <dbReference type="ARBA" id="ARBA00022723"/>
    </source>
</evidence>
<dbReference type="PANTHER" id="PTHR47354:SF6">
    <property type="entry name" value="NADH OXIDOREDUCTASE HCR"/>
    <property type="match status" value="1"/>
</dbReference>
<keyword evidence="8" id="KW-0411">Iron-sulfur</keyword>
<dbReference type="Proteomes" id="UP001595892">
    <property type="component" value="Unassembled WGS sequence"/>
</dbReference>
<dbReference type="InterPro" id="IPR012675">
    <property type="entry name" value="Beta-grasp_dom_sf"/>
</dbReference>
<dbReference type="Gene3D" id="2.40.30.10">
    <property type="entry name" value="Translation factors"/>
    <property type="match status" value="1"/>
</dbReference>
<dbReference type="InterPro" id="IPR001041">
    <property type="entry name" value="2Fe-2S_ferredoxin-type"/>
</dbReference>
<reference evidence="12" key="1">
    <citation type="journal article" date="2019" name="Int. J. Syst. Evol. Microbiol.">
        <title>The Global Catalogue of Microorganisms (GCM) 10K type strain sequencing project: providing services to taxonomists for standard genome sequencing and annotation.</title>
        <authorList>
            <consortium name="The Broad Institute Genomics Platform"/>
            <consortium name="The Broad Institute Genome Sequencing Center for Infectious Disease"/>
            <person name="Wu L."/>
            <person name="Ma J."/>
        </authorList>
    </citation>
    <scope>NUCLEOTIDE SEQUENCE [LARGE SCALE GENOMIC DNA]</scope>
    <source>
        <strain evidence="12">CGMCC 1.13574</strain>
    </source>
</reference>
<organism evidence="11 12">
    <name type="scientific">Coralloluteibacterium thermophilum</name>
    <dbReference type="NCBI Taxonomy" id="2707049"/>
    <lineage>
        <taxon>Bacteria</taxon>
        <taxon>Pseudomonadati</taxon>
        <taxon>Pseudomonadota</taxon>
        <taxon>Gammaproteobacteria</taxon>
        <taxon>Lysobacterales</taxon>
        <taxon>Lysobacteraceae</taxon>
        <taxon>Coralloluteibacterium</taxon>
    </lineage>
</organism>
<protein>
    <submittedName>
        <fullName evidence="11">Ferredoxin reductase</fullName>
    </submittedName>
</protein>
<evidence type="ECO:0000256" key="9">
    <source>
        <dbReference type="ARBA" id="ARBA00061434"/>
    </source>
</evidence>
<evidence type="ECO:0000256" key="1">
    <source>
        <dbReference type="ARBA" id="ARBA00001974"/>
    </source>
</evidence>
<dbReference type="Pfam" id="PF00111">
    <property type="entry name" value="Fer2"/>
    <property type="match status" value="1"/>
</dbReference>
<feature type="domain" description="FAD-binding FR-type" evidence="10">
    <location>
        <begin position="44"/>
        <end position="146"/>
    </location>
</feature>
<keyword evidence="5" id="KW-0274">FAD</keyword>
<dbReference type="Pfam" id="PF00175">
    <property type="entry name" value="NAD_binding_1"/>
    <property type="match status" value="1"/>
</dbReference>
<keyword evidence="2" id="KW-0285">Flavoprotein</keyword>
<dbReference type="InterPro" id="IPR017927">
    <property type="entry name" value="FAD-bd_FR_type"/>
</dbReference>
<comment type="similarity">
    <text evidence="9">In the N-terminal section; belongs to the FAD-binding oxidoreductase type 6 family.</text>
</comment>
<evidence type="ECO:0000256" key="5">
    <source>
        <dbReference type="ARBA" id="ARBA00022827"/>
    </source>
</evidence>
<comment type="cofactor">
    <cofactor evidence="1">
        <name>FAD</name>
        <dbReference type="ChEBI" id="CHEBI:57692"/>
    </cofactor>
</comment>
<proteinExistence type="inferred from homology"/>